<comment type="caution">
    <text evidence="1">The sequence shown here is derived from an EMBL/GenBank/DDBJ whole genome shotgun (WGS) entry which is preliminary data.</text>
</comment>
<name>A0ABS4QJT3_9NOCA</name>
<dbReference type="RefSeq" id="WP_209892817.1">
    <property type="nucleotide sequence ID" value="NZ_JAGGMR010000001.1"/>
</dbReference>
<proteinExistence type="predicted"/>
<gene>
    <name evidence="1" type="ORF">BJ987_004234</name>
</gene>
<evidence type="ECO:0000313" key="1">
    <source>
        <dbReference type="EMBL" id="MBP2191333.1"/>
    </source>
</evidence>
<dbReference type="EMBL" id="JAGGMR010000001">
    <property type="protein sequence ID" value="MBP2191333.1"/>
    <property type="molecule type" value="Genomic_DNA"/>
</dbReference>
<sequence length="65" mass="7217">MKFSVQLADETVVQYHDKDTFSIENGALKVIKGDGGVDIFSPSYWRMIDQPVAPEPIVESVHLPA</sequence>
<keyword evidence="2" id="KW-1185">Reference proteome</keyword>
<dbReference type="Proteomes" id="UP001519325">
    <property type="component" value="Unassembled WGS sequence"/>
</dbReference>
<protein>
    <submittedName>
        <fullName evidence="1">Uncharacterized protein</fullName>
    </submittedName>
</protein>
<evidence type="ECO:0000313" key="2">
    <source>
        <dbReference type="Proteomes" id="UP001519325"/>
    </source>
</evidence>
<accession>A0ABS4QJT3</accession>
<organism evidence="1 2">
    <name type="scientific">Nocardia goodfellowii</name>
    <dbReference type="NCBI Taxonomy" id="882446"/>
    <lineage>
        <taxon>Bacteria</taxon>
        <taxon>Bacillati</taxon>
        <taxon>Actinomycetota</taxon>
        <taxon>Actinomycetes</taxon>
        <taxon>Mycobacteriales</taxon>
        <taxon>Nocardiaceae</taxon>
        <taxon>Nocardia</taxon>
    </lineage>
</organism>
<reference evidence="1 2" key="1">
    <citation type="submission" date="2021-03" db="EMBL/GenBank/DDBJ databases">
        <title>Sequencing the genomes of 1000 actinobacteria strains.</title>
        <authorList>
            <person name="Klenk H.-P."/>
        </authorList>
    </citation>
    <scope>NUCLEOTIDE SEQUENCE [LARGE SCALE GENOMIC DNA]</scope>
    <source>
        <strain evidence="1 2">DSM 45516</strain>
    </source>
</reference>